<evidence type="ECO:0000313" key="5">
    <source>
        <dbReference type="EMBL" id="KAG7617050.1"/>
    </source>
</evidence>
<keyword evidence="6" id="KW-1185">Reference proteome</keyword>
<keyword evidence="5" id="KW-0675">Receptor</keyword>
<accession>A0A8T2E3K8</accession>
<keyword evidence="3" id="KW-0812">Transmembrane</keyword>
<dbReference type="Proteomes" id="UP000694240">
    <property type="component" value="Chromosome 4"/>
</dbReference>
<keyword evidence="3" id="KW-0472">Membrane</keyword>
<gene>
    <name evidence="5" type="ORF">ISN45_At04g024720</name>
</gene>
<organism evidence="5 6">
    <name type="scientific">Arabidopsis thaliana x Arabidopsis arenosa</name>
    <dbReference type="NCBI Taxonomy" id="1240361"/>
    <lineage>
        <taxon>Eukaryota</taxon>
        <taxon>Viridiplantae</taxon>
        <taxon>Streptophyta</taxon>
        <taxon>Embryophyta</taxon>
        <taxon>Tracheophyta</taxon>
        <taxon>Spermatophyta</taxon>
        <taxon>Magnoliopsida</taxon>
        <taxon>eudicotyledons</taxon>
        <taxon>Gunneridae</taxon>
        <taxon>Pentapetalae</taxon>
        <taxon>rosids</taxon>
        <taxon>malvids</taxon>
        <taxon>Brassicales</taxon>
        <taxon>Brassicaceae</taxon>
        <taxon>Camelineae</taxon>
        <taxon>Arabidopsis</taxon>
    </lineage>
</organism>
<evidence type="ECO:0000256" key="1">
    <source>
        <dbReference type="ARBA" id="ARBA00023027"/>
    </source>
</evidence>
<dbReference type="Pfam" id="PF01582">
    <property type="entry name" value="TIR"/>
    <property type="match status" value="1"/>
</dbReference>
<dbReference type="PANTHER" id="PTHR32009">
    <property type="entry name" value="TMV RESISTANCE PROTEIN N-LIKE"/>
    <property type="match status" value="1"/>
</dbReference>
<evidence type="ECO:0000259" key="4">
    <source>
        <dbReference type="PROSITE" id="PS50104"/>
    </source>
</evidence>
<feature type="transmembrane region" description="Helical" evidence="3">
    <location>
        <begin position="293"/>
        <end position="312"/>
    </location>
</feature>
<dbReference type="SMART" id="SM00255">
    <property type="entry name" value="TIR"/>
    <property type="match status" value="1"/>
</dbReference>
<dbReference type="AlphaFoldDB" id="A0A8T2E3K8"/>
<feature type="compositionally biased region" description="Polar residues" evidence="2">
    <location>
        <begin position="245"/>
        <end position="255"/>
    </location>
</feature>
<evidence type="ECO:0000256" key="2">
    <source>
        <dbReference type="SAM" id="MobiDB-lite"/>
    </source>
</evidence>
<protein>
    <submittedName>
        <fullName evidence="5">Toll/interleukin-1 receptor homology (TIR) domain superfamily</fullName>
    </submittedName>
</protein>
<name>A0A8T2E3K8_9BRAS</name>
<dbReference type="PROSITE" id="PS50104">
    <property type="entry name" value="TIR"/>
    <property type="match status" value="1"/>
</dbReference>
<keyword evidence="3" id="KW-1133">Transmembrane helix</keyword>
<feature type="region of interest" description="Disordered" evidence="2">
    <location>
        <begin position="234"/>
        <end position="255"/>
    </location>
</feature>
<evidence type="ECO:0000256" key="3">
    <source>
        <dbReference type="SAM" id="Phobius"/>
    </source>
</evidence>
<feature type="domain" description="TIR" evidence="4">
    <location>
        <begin position="7"/>
        <end position="182"/>
    </location>
</feature>
<dbReference type="FunFam" id="3.40.50.10140:FF:000007">
    <property type="entry name" value="Disease resistance protein (TIR-NBS-LRR class)"/>
    <property type="match status" value="1"/>
</dbReference>
<evidence type="ECO:0000313" key="6">
    <source>
        <dbReference type="Proteomes" id="UP000694240"/>
    </source>
</evidence>
<comment type="caution">
    <text evidence="5">The sequence shown here is derived from an EMBL/GenBank/DDBJ whole genome shotgun (WGS) entry which is preliminary data.</text>
</comment>
<dbReference type="GO" id="GO:0007165">
    <property type="term" value="P:signal transduction"/>
    <property type="evidence" value="ECO:0007669"/>
    <property type="project" value="InterPro"/>
</dbReference>
<dbReference type="EMBL" id="JAEFBK010000004">
    <property type="protein sequence ID" value="KAG7617050.1"/>
    <property type="molecule type" value="Genomic_DNA"/>
</dbReference>
<reference evidence="5 6" key="1">
    <citation type="submission" date="2020-12" db="EMBL/GenBank/DDBJ databases">
        <title>Concerted genomic and epigenomic changes stabilize Arabidopsis allopolyploids.</title>
        <authorList>
            <person name="Chen Z."/>
        </authorList>
    </citation>
    <scope>NUCLEOTIDE SEQUENCE [LARGE SCALE GENOMIC DNA]</scope>
    <source>
        <strain evidence="5">Allo738</strain>
        <tissue evidence="5">Leaf</tissue>
    </source>
</reference>
<dbReference type="InterPro" id="IPR000157">
    <property type="entry name" value="TIR_dom"/>
</dbReference>
<sequence length="331" mass="38104">MGITHYNKDQVFISFRGKDERNGLLTLLKQKLIDGNVNVFTDDKLTGQPLQNLFGHIRKSRIAIVIFSKNYAESGWCLDELVEIKKCFETEALKAVIPIFHRVKVSSVKKQSGKFGEKFLALQNYLLAEEVDKRKIKRINSRIKRWKKALKIVTEIAGLTHDKNSPELAFVEKVVEKIIRHLASIAAEEGRNSTLETSETPPVIQPNQIIYNVINIRLHRSKSLENFKLSYNPEEDNKSYDLKPSSPTLTRSASNLDHRDQYGPFPFEALMVKKQNENQRSIANIVLKKTKTWHNLHFVSALLFGALFVSYMQKPLFQDCTRTGFTFKKDH</sequence>
<keyword evidence="1" id="KW-0520">NAD</keyword>
<proteinExistence type="predicted"/>
<dbReference type="PANTHER" id="PTHR32009:SF109">
    <property type="entry name" value="TOLL-INTERLEUKIN-RESISTANCE (TIR) DOMAIN FAMILY PROTEIN"/>
    <property type="match status" value="1"/>
</dbReference>